<dbReference type="FunFam" id="3.40.50.20:FF:000001">
    <property type="entry name" value="Carbamoyl-phosphate synthase large chain"/>
    <property type="match status" value="2"/>
</dbReference>
<feature type="domain" description="ATP-grasp" evidence="22">
    <location>
        <begin position="681"/>
        <end position="871"/>
    </location>
</feature>
<keyword evidence="9 20" id="KW-0677">Repeat</keyword>
<dbReference type="Gene3D" id="3.40.50.20">
    <property type="match status" value="2"/>
</dbReference>
<feature type="binding site" evidence="20">
    <location>
        <position position="842"/>
    </location>
    <ligand>
        <name>ATP</name>
        <dbReference type="ChEBI" id="CHEBI:30616"/>
        <label>2</label>
    </ligand>
</feature>
<feature type="binding site" evidence="20">
    <location>
        <position position="169"/>
    </location>
    <ligand>
        <name>ATP</name>
        <dbReference type="ChEBI" id="CHEBI:30616"/>
        <label>1</label>
    </ligand>
</feature>
<dbReference type="InterPro" id="IPR011761">
    <property type="entry name" value="ATP-grasp"/>
</dbReference>
<feature type="region of interest" description="Carboxyphosphate synthetic domain" evidence="20">
    <location>
        <begin position="1"/>
        <end position="402"/>
    </location>
</feature>
<evidence type="ECO:0000256" key="11">
    <source>
        <dbReference type="ARBA" id="ARBA00022840"/>
    </source>
</evidence>
<evidence type="ECO:0000256" key="15">
    <source>
        <dbReference type="ARBA" id="ARBA00047359"/>
    </source>
</evidence>
<evidence type="ECO:0000256" key="12">
    <source>
        <dbReference type="ARBA" id="ARBA00022842"/>
    </source>
</evidence>
<evidence type="ECO:0000259" key="22">
    <source>
        <dbReference type="PROSITE" id="PS50975"/>
    </source>
</evidence>
<dbReference type="UniPathway" id="UPA00068">
    <property type="reaction ID" value="UER00171"/>
</dbReference>
<dbReference type="PRINTS" id="PR00098">
    <property type="entry name" value="CPSASE"/>
</dbReference>
<comment type="subunit">
    <text evidence="19 20">Composed of two chains; the small (or glutamine) chain promotes the hydrolysis of glutamine to ammonia, which is used by the large (or ammonia) chain to synthesize carbamoyl phosphate. Tetramer of heterodimers (alpha,beta)4.</text>
</comment>
<dbReference type="GO" id="GO:0046872">
    <property type="term" value="F:metal ion binding"/>
    <property type="evidence" value="ECO:0007669"/>
    <property type="project" value="UniProtKB-KW"/>
</dbReference>
<feature type="binding site" evidence="20">
    <location>
        <position position="756"/>
    </location>
    <ligand>
        <name>ATP</name>
        <dbReference type="ChEBI" id="CHEBI:30616"/>
        <label>2</label>
    </ligand>
</feature>
<dbReference type="SUPFAM" id="SSF52335">
    <property type="entry name" value="Methylglyoxal synthase-like"/>
    <property type="match status" value="1"/>
</dbReference>
<dbReference type="InterPro" id="IPR001763">
    <property type="entry name" value="Rhodanese-like_dom"/>
</dbReference>
<dbReference type="InterPro" id="IPR005479">
    <property type="entry name" value="CPAse_ATP-bd"/>
</dbReference>
<dbReference type="FunFam" id="3.30.470.20:FF:000026">
    <property type="entry name" value="Carbamoyl-phosphate synthase large chain"/>
    <property type="match status" value="1"/>
</dbReference>
<dbReference type="PROSITE" id="PS50206">
    <property type="entry name" value="RHODANESE_3"/>
    <property type="match status" value="1"/>
</dbReference>
<feature type="binding site" evidence="20">
    <location>
        <position position="299"/>
    </location>
    <ligand>
        <name>Mg(2+)</name>
        <dbReference type="ChEBI" id="CHEBI:18420"/>
        <label>2</label>
    </ligand>
</feature>
<dbReference type="GO" id="GO:0005524">
    <property type="term" value="F:ATP binding"/>
    <property type="evidence" value="ECO:0007669"/>
    <property type="project" value="UniProtKB-UniRule"/>
</dbReference>
<keyword evidence="12" id="KW-0460">Magnesium</keyword>
<dbReference type="Gene3D" id="3.30.1490.20">
    <property type="entry name" value="ATP-grasp fold, A domain"/>
    <property type="match status" value="1"/>
</dbReference>
<dbReference type="Pfam" id="PF02787">
    <property type="entry name" value="CPSase_L_D3"/>
    <property type="match status" value="1"/>
</dbReference>
<feature type="binding site" evidence="20">
    <location>
        <position position="243"/>
    </location>
    <ligand>
        <name>ATP</name>
        <dbReference type="ChEBI" id="CHEBI:30616"/>
        <label>1</label>
    </ligand>
</feature>
<feature type="binding site" evidence="20">
    <location>
        <position position="790"/>
    </location>
    <ligand>
        <name>ATP</name>
        <dbReference type="ChEBI" id="CHEBI:30616"/>
        <label>2</label>
    </ligand>
</feature>
<organism evidence="24 25">
    <name type="scientific">Pyrodictium delaneyi</name>
    <dbReference type="NCBI Taxonomy" id="1273541"/>
    <lineage>
        <taxon>Archaea</taxon>
        <taxon>Thermoproteota</taxon>
        <taxon>Thermoprotei</taxon>
        <taxon>Desulfurococcales</taxon>
        <taxon>Pyrodictiaceae</taxon>
        <taxon>Pyrodictium</taxon>
    </lineage>
</organism>
<evidence type="ECO:0000256" key="16">
    <source>
        <dbReference type="ARBA" id="ARBA00048816"/>
    </source>
</evidence>
<comment type="domain">
    <text evidence="20">The large subunit is composed of 2 ATP-grasp domains that are involved in binding the 2 ATP molecules needed for carbamoyl phosphate synthesis. The N-terminal ATP-grasp domain (referred to as the carboxyphosphate synthetic component) catalyzes the ATP-dependent phosphorylation of hydrogencarbonate to carboxyphosphate and the subsequent nucleophilic attack by ammonia to form a carbamate intermediate. The C-terminal ATP-grasp domain (referred to as the carbamoyl phosphate synthetic component) then catalyzes the phosphorylation of carbamate with the second ATP to form the end product carbamoyl phosphate. The reactive and unstable enzyme intermediates are sequentially channeled from one active site to the next through the interior of the protein over a distance of at least 96 A.</text>
</comment>
<dbReference type="InterPro" id="IPR006275">
    <property type="entry name" value="CPSase_lsu"/>
</dbReference>
<evidence type="ECO:0000256" key="8">
    <source>
        <dbReference type="ARBA" id="ARBA00022723"/>
    </source>
</evidence>
<dbReference type="EC" id="6.3.5.5" evidence="20"/>
<comment type="pathway">
    <text evidence="3 20">Amino-acid biosynthesis; L-arginine biosynthesis; carbamoyl phosphate from bicarbonate: step 1/1.</text>
</comment>
<evidence type="ECO:0000256" key="19">
    <source>
        <dbReference type="ARBA" id="ARBA00062056"/>
    </source>
</evidence>
<feature type="domain" description="ATP-grasp" evidence="22">
    <location>
        <begin position="133"/>
        <end position="328"/>
    </location>
</feature>
<feature type="binding site" evidence="20">
    <location>
        <position position="176"/>
    </location>
    <ligand>
        <name>ATP</name>
        <dbReference type="ChEBI" id="CHEBI:30616"/>
        <label>1</label>
    </ligand>
</feature>
<comment type="pathway">
    <text evidence="2 20">Pyrimidine metabolism; UMP biosynthesis via de novo pathway; (S)-dihydroorotate from bicarbonate: step 1/3.</text>
</comment>
<keyword evidence="13 20" id="KW-0665">Pyrimidine biosynthesis</keyword>
<reference evidence="24" key="1">
    <citation type="journal article" date="2020" name="ISME J.">
        <title>Gammaproteobacteria mediating utilization of methyl-, sulfur- and petroleum organic compounds in deep ocean hydrothermal plumes.</title>
        <authorList>
            <person name="Zhou Z."/>
            <person name="Liu Y."/>
            <person name="Pan J."/>
            <person name="Cron B.R."/>
            <person name="Toner B.M."/>
            <person name="Anantharaman K."/>
            <person name="Breier J.A."/>
            <person name="Dick G.J."/>
            <person name="Li M."/>
        </authorList>
    </citation>
    <scope>NUCLEOTIDE SEQUENCE</scope>
    <source>
        <strain evidence="24">SZUA-1523</strain>
    </source>
</reference>
<dbReference type="NCBIfam" id="NF003671">
    <property type="entry name" value="PRK05294.1"/>
    <property type="match status" value="1"/>
</dbReference>
<dbReference type="GO" id="GO:0044205">
    <property type="term" value="P:'de novo' UMP biosynthetic process"/>
    <property type="evidence" value="ECO:0007669"/>
    <property type="project" value="UniProtKB-UniRule"/>
</dbReference>
<dbReference type="FunFam" id="3.30.470.20:FF:000001">
    <property type="entry name" value="Carbamoyl-phosphate synthase large chain"/>
    <property type="match status" value="1"/>
</dbReference>
<dbReference type="Pfam" id="PF25596">
    <property type="entry name" value="CPSase_L_D1"/>
    <property type="match status" value="2"/>
</dbReference>
<feature type="binding site" evidence="20">
    <location>
        <position position="758"/>
    </location>
    <ligand>
        <name>ATP</name>
        <dbReference type="ChEBI" id="CHEBI:30616"/>
        <label>2</label>
    </ligand>
</feature>
<dbReference type="GO" id="GO:0004088">
    <property type="term" value="F:carbamoyl-phosphate synthase (glutamine-hydrolyzing) activity"/>
    <property type="evidence" value="ECO:0007669"/>
    <property type="project" value="UniProtKB-UniRule"/>
</dbReference>
<evidence type="ECO:0000256" key="2">
    <source>
        <dbReference type="ARBA" id="ARBA00004812"/>
    </source>
</evidence>
<evidence type="ECO:0000256" key="4">
    <source>
        <dbReference type="ARBA" id="ARBA00009799"/>
    </source>
</evidence>
<feature type="binding site" evidence="20">
    <location>
        <position position="241"/>
    </location>
    <ligand>
        <name>ATP</name>
        <dbReference type="ChEBI" id="CHEBI:30616"/>
        <label>1</label>
    </ligand>
</feature>
<feature type="binding site" evidence="20">
    <location>
        <position position="842"/>
    </location>
    <ligand>
        <name>Mg(2+)</name>
        <dbReference type="ChEBI" id="CHEBI:18420"/>
        <label>3</label>
    </ligand>
</feature>
<keyword evidence="10 20" id="KW-0547">Nucleotide-binding</keyword>
<evidence type="ECO:0000256" key="17">
    <source>
        <dbReference type="ARBA" id="ARBA00057223"/>
    </source>
</evidence>
<feature type="binding site" evidence="20">
    <location>
        <position position="830"/>
    </location>
    <ligand>
        <name>Mg(2+)</name>
        <dbReference type="ChEBI" id="CHEBI:18420"/>
        <label>3</label>
    </ligand>
</feature>
<feature type="binding site" evidence="20">
    <location>
        <position position="175"/>
    </location>
    <ligand>
        <name>ATP</name>
        <dbReference type="ChEBI" id="CHEBI:30616"/>
        <label>1</label>
    </ligand>
</feature>
<feature type="binding site" evidence="20">
    <location>
        <position position="789"/>
    </location>
    <ligand>
        <name>ATP</name>
        <dbReference type="ChEBI" id="CHEBI:30616"/>
        <label>2</label>
    </ligand>
</feature>
<evidence type="ECO:0000259" key="23">
    <source>
        <dbReference type="PROSITE" id="PS51855"/>
    </source>
</evidence>
<comment type="cofactor">
    <cofactor evidence="20">
        <name>Mg(2+)</name>
        <dbReference type="ChEBI" id="CHEBI:18420"/>
    </cofactor>
    <cofactor evidence="20">
        <name>Mn(2+)</name>
        <dbReference type="ChEBI" id="CHEBI:29035"/>
    </cofactor>
    <text evidence="20">Binds 4 Mg(2+) or Mn(2+) ions per subunit.</text>
</comment>
<dbReference type="InterPro" id="IPR013815">
    <property type="entry name" value="ATP_grasp_subdomain_1"/>
</dbReference>
<feature type="binding site" evidence="20">
    <location>
        <position position="210"/>
    </location>
    <ligand>
        <name>ATP</name>
        <dbReference type="ChEBI" id="CHEBI:30616"/>
        <label>1</label>
    </ligand>
</feature>
<dbReference type="GO" id="GO:0004087">
    <property type="term" value="F:carbamoyl-phosphate synthase (ammonia) activity"/>
    <property type="evidence" value="ECO:0007669"/>
    <property type="project" value="UniProtKB-EC"/>
</dbReference>
<dbReference type="SUPFAM" id="SSF48108">
    <property type="entry name" value="Carbamoyl phosphate synthetase, large subunit connection domain"/>
    <property type="match status" value="1"/>
</dbReference>
<dbReference type="UniPathway" id="UPA00070">
    <property type="reaction ID" value="UER00115"/>
</dbReference>
<keyword evidence="8" id="KW-0479">Metal-binding</keyword>
<dbReference type="Proteomes" id="UP000600071">
    <property type="component" value="Unassembled WGS sequence"/>
</dbReference>
<feature type="binding site" evidence="20">
    <location>
        <position position="284"/>
    </location>
    <ligand>
        <name>Mg(2+)</name>
        <dbReference type="ChEBI" id="CHEBI:18420"/>
        <label>1</label>
    </ligand>
</feature>
<dbReference type="SUPFAM" id="SSF56059">
    <property type="entry name" value="Glutathione synthetase ATP-binding domain-like"/>
    <property type="match status" value="2"/>
</dbReference>
<dbReference type="PANTHER" id="PTHR11405">
    <property type="entry name" value="CARBAMOYLTRANSFERASE FAMILY MEMBER"/>
    <property type="match status" value="1"/>
</dbReference>
<dbReference type="Pfam" id="PF02786">
    <property type="entry name" value="CPSase_L_D2"/>
    <property type="match status" value="2"/>
</dbReference>
<dbReference type="GO" id="GO:0005737">
    <property type="term" value="C:cytoplasm"/>
    <property type="evidence" value="ECO:0007669"/>
    <property type="project" value="TreeGrafter"/>
</dbReference>
<comment type="function">
    <text evidence="17 20">Large subunit of the glutamine-dependent carbamoyl phosphate synthetase (CPSase). CPSase catalyzes the formation of carbamoyl phosphate from the ammonia moiety of glutamine, carbonate, and phosphate donated by ATP, constituting the first step of 2 biosynthetic pathways, one leading to arginine and/or urea and the other to pyrimidine nucleotides. The large subunit (synthetase) binds the substrates ammonia (free or transferred from glutamine from the small subunit), hydrogencarbonate and ATP and carries out an ATP-coupled ligase reaction, activating hydrogencarbonate by forming carboxy phosphate which reacts with ammonia to form carbamoyl phosphate.</text>
</comment>
<keyword evidence="11 20" id="KW-0067">ATP-binding</keyword>
<feature type="binding site" evidence="20">
    <location>
        <position position="842"/>
    </location>
    <ligand>
        <name>Mg(2+)</name>
        <dbReference type="ChEBI" id="CHEBI:18420"/>
        <label>4</label>
    </ligand>
</feature>
<feature type="binding site" evidence="20">
    <location>
        <position position="208"/>
    </location>
    <ligand>
        <name>ATP</name>
        <dbReference type="ChEBI" id="CHEBI:30616"/>
        <label>1</label>
    </ligand>
</feature>
<feature type="binding site" evidence="20">
    <location>
        <position position="830"/>
    </location>
    <ligand>
        <name>Mn(2+)</name>
        <dbReference type="ChEBI" id="CHEBI:29035"/>
        <label>3</label>
    </ligand>
</feature>
<evidence type="ECO:0000256" key="5">
    <source>
        <dbReference type="ARBA" id="ARBA00022571"/>
    </source>
</evidence>
<dbReference type="NCBIfam" id="TIGR01369">
    <property type="entry name" value="CPSaseII_lrg"/>
    <property type="match status" value="1"/>
</dbReference>
<dbReference type="AlphaFoldDB" id="A0A833EB10"/>
<dbReference type="InterPro" id="IPR036897">
    <property type="entry name" value="CarbamoylP_synth_lsu_oligo_sf"/>
</dbReference>
<comment type="catalytic activity">
    <reaction evidence="16 20">
        <text>hydrogencarbonate + L-glutamine + 2 ATP + H2O = carbamoyl phosphate + L-glutamate + 2 ADP + phosphate + 2 H(+)</text>
        <dbReference type="Rhea" id="RHEA:18633"/>
        <dbReference type="ChEBI" id="CHEBI:15377"/>
        <dbReference type="ChEBI" id="CHEBI:15378"/>
        <dbReference type="ChEBI" id="CHEBI:17544"/>
        <dbReference type="ChEBI" id="CHEBI:29985"/>
        <dbReference type="ChEBI" id="CHEBI:30616"/>
        <dbReference type="ChEBI" id="CHEBI:43474"/>
        <dbReference type="ChEBI" id="CHEBI:58228"/>
        <dbReference type="ChEBI" id="CHEBI:58359"/>
        <dbReference type="ChEBI" id="CHEBI:456216"/>
        <dbReference type="EC" id="6.3.5.5"/>
    </reaction>
</comment>
<evidence type="ECO:0000256" key="6">
    <source>
        <dbReference type="ARBA" id="ARBA00022598"/>
    </source>
</evidence>
<evidence type="ECO:0000313" key="24">
    <source>
        <dbReference type="EMBL" id="HIQ23793.1"/>
    </source>
</evidence>
<evidence type="ECO:0000256" key="7">
    <source>
        <dbReference type="ARBA" id="ARBA00022605"/>
    </source>
</evidence>
<comment type="caution">
    <text evidence="20">Lacks conserved residue(s) required for the propagation of feature annotation.</text>
</comment>
<dbReference type="Gene3D" id="3.40.50.1380">
    <property type="entry name" value="Methylglyoxal synthase-like domain"/>
    <property type="match status" value="1"/>
</dbReference>
<dbReference type="GO" id="GO:0006541">
    <property type="term" value="P:glutamine metabolic process"/>
    <property type="evidence" value="ECO:0007669"/>
    <property type="project" value="TreeGrafter"/>
</dbReference>
<feature type="binding site" evidence="20">
    <location>
        <position position="299"/>
    </location>
    <ligand>
        <name>Mg(2+)</name>
        <dbReference type="ChEBI" id="CHEBI:18420"/>
        <label>1</label>
    </ligand>
</feature>
<feature type="domain" description="Rhodanese" evidence="21">
    <location>
        <begin position="935"/>
        <end position="998"/>
    </location>
</feature>
<feature type="binding site" evidence="20">
    <location>
        <position position="830"/>
    </location>
    <ligand>
        <name>ATP</name>
        <dbReference type="ChEBI" id="CHEBI:30616"/>
        <label>2</label>
    </ligand>
</feature>
<feature type="binding site" evidence="20">
    <location>
        <position position="842"/>
    </location>
    <ligand>
        <name>Mn(2+)</name>
        <dbReference type="ChEBI" id="CHEBI:29035"/>
        <label>4</label>
    </ligand>
</feature>
<comment type="cofactor">
    <cofactor evidence="1">
        <name>Mn(2+)</name>
        <dbReference type="ChEBI" id="CHEBI:29035"/>
    </cofactor>
</comment>
<keyword evidence="6 20" id="KW-0436">Ligase</keyword>
<evidence type="ECO:0000313" key="25">
    <source>
        <dbReference type="Proteomes" id="UP000600071"/>
    </source>
</evidence>
<feature type="region of interest" description="Allosteric domain" evidence="20">
    <location>
        <begin position="945"/>
        <end position="1073"/>
    </location>
</feature>
<feature type="binding site" evidence="20">
    <location>
        <position position="215"/>
    </location>
    <ligand>
        <name>ATP</name>
        <dbReference type="ChEBI" id="CHEBI:30616"/>
        <label>1</label>
    </ligand>
</feature>
<dbReference type="EC" id="6.3.4.16" evidence="20"/>
<dbReference type="InterPro" id="IPR058047">
    <property type="entry name" value="CPSase_preATP-grasp"/>
</dbReference>
<sequence>MPRRIDVRKVLVLGSGAIKIAEAAEFDYSGSQALKALREESIETVLINPNVATIQTSYKLADHVYLGPLQPWFVEKVIERERPDAIMLGFGGQTALSLGVELHHRGVLARYGIRVLGTPIDGIERALSRGRFRETMMKAGLPIPPSVPATSVEEALRAADGIGYPVIVRVSFNLGGGGSLVAWSREELERWLVRAFALSGSGEVLVEKYLHHWKEIEYEVVRDQYGNMVAVACLENADPMGVHTGESVVIAPCQTLTDQEYQLLREASLYVAESISLIGEGNVQLALNPRDSWEYYVIETNPRMSRSSALASKATGYPLAYIAAKLALGYQLDELLNRVTGRTCACFEPSLDYVVVKVPRWDLGKFENVEKSIGSEMKSIGEVMAIGRNFAEALQKAIRMLDIGEPGVVAGSRYEEPESLEKVMEKLRRREPYWPIWAAKAFRLGATVEKVYEATGVDPYFLHQIKEIVELAEKLRYTRPGSLEFLDLLAEAKRLGFSDEQVALLSGTSVEEVERARRSIGLERPYVRQIDTLAAEWPAATNYLYMSYNAYEDDKPITSGRPRLMVLGAGVFRIGVSVEFDWGVVSFAEEARSLGYEVAVVNYNPETVSTDWDVNDKLYFEELTLERVLDIYRFEKPVGVVAFLGGQIANNLAKPLEERGVKLLGTPGRSVDRAENRAWFSQLLEELGIKQPSWTAATSIKEALRFAEEVGYPVLVRPSYVLSGSAMKIAWSPEELKSYIEQAAKVSPRYPVVVSKFLEDAVEAEIDAVGDSRRAVGAVIEHIEPGGVHSGDSTMVLPWFSILETAVREMTRIAETLNEALEIKGPFNIQFLVRNGSVYVVELNLRASRSMPFTSKVTGYNLMRAAAEAALKGRISYGFNGDEGFKLLRPGSWWGVKSPQPSWQRLKGAYPGLGPEMRSTGEVAALGRTLHEALLKSWLGVQGNRIPPLDSIVLVYTPTGRGRSDLARAAQFMSKKGYRVYTVEGMEADGAEPLPMEQALRLIREGSIGIVMTTDYAPERDYSLRRLAVDLGVPVVLDARLARMLAEAISRLSIEDLEALELRDYWGPGVEVF</sequence>
<dbReference type="PROSITE" id="PS50975">
    <property type="entry name" value="ATP_GRASP"/>
    <property type="match status" value="2"/>
</dbReference>
<proteinExistence type="inferred from homology"/>
<dbReference type="Gene3D" id="3.30.470.20">
    <property type="entry name" value="ATP-grasp fold, B domain"/>
    <property type="match status" value="2"/>
</dbReference>
<name>A0A833EB10_9CREN</name>
<dbReference type="PANTHER" id="PTHR11405:SF53">
    <property type="entry name" value="CARBAMOYL-PHOSPHATE SYNTHASE [AMMONIA], MITOCHONDRIAL"/>
    <property type="match status" value="1"/>
</dbReference>
<feature type="binding site" evidence="20">
    <location>
        <position position="129"/>
    </location>
    <ligand>
        <name>ATP</name>
        <dbReference type="ChEBI" id="CHEBI:30616"/>
        <label>1</label>
    </ligand>
</feature>
<dbReference type="FunFam" id="1.10.1030.10:FF:000002">
    <property type="entry name" value="Carbamoyl-phosphate synthase large chain"/>
    <property type="match status" value="1"/>
</dbReference>
<feature type="binding site" evidence="20">
    <location>
        <position position="717"/>
    </location>
    <ligand>
        <name>ATP</name>
        <dbReference type="ChEBI" id="CHEBI:30616"/>
        <label>2</label>
    </ligand>
</feature>
<feature type="binding site" evidence="20">
    <location>
        <position position="284"/>
    </location>
    <ligand>
        <name>Mn(2+)</name>
        <dbReference type="ChEBI" id="CHEBI:29035"/>
        <label>1</label>
    </ligand>
</feature>
<feature type="binding site" evidence="20">
    <location>
        <position position="788"/>
    </location>
    <ligand>
        <name>ATP</name>
        <dbReference type="ChEBI" id="CHEBI:30616"/>
        <label>2</label>
    </ligand>
</feature>
<evidence type="ECO:0000256" key="20">
    <source>
        <dbReference type="HAMAP-Rule" id="MF_01210"/>
    </source>
</evidence>
<comment type="caution">
    <text evidence="24">The sequence shown here is derived from an EMBL/GenBank/DDBJ whole genome shotgun (WGS) entry which is preliminary data.</text>
</comment>
<dbReference type="PROSITE" id="PS51855">
    <property type="entry name" value="MGS"/>
    <property type="match status" value="1"/>
</dbReference>
<evidence type="ECO:0000256" key="10">
    <source>
        <dbReference type="ARBA" id="ARBA00022741"/>
    </source>
</evidence>
<feature type="binding site" evidence="20">
    <location>
        <position position="299"/>
    </location>
    <ligand>
        <name>Mn(2+)</name>
        <dbReference type="ChEBI" id="CHEBI:29035"/>
        <label>1</label>
    </ligand>
</feature>
<evidence type="ECO:0000256" key="14">
    <source>
        <dbReference type="ARBA" id="ARBA00023211"/>
    </source>
</evidence>
<feature type="binding site" evidence="20">
    <location>
        <position position="299"/>
    </location>
    <ligand>
        <name>ATP</name>
        <dbReference type="ChEBI" id="CHEBI:30616"/>
        <label>1</label>
    </ligand>
</feature>
<dbReference type="InterPro" id="IPR011607">
    <property type="entry name" value="MGS-like_dom"/>
</dbReference>
<feature type="binding site" evidence="20">
    <location>
        <position position="844"/>
    </location>
    <ligand>
        <name>Mg(2+)</name>
        <dbReference type="ChEBI" id="CHEBI:18420"/>
        <label>4</label>
    </ligand>
</feature>
<feature type="binding site" evidence="20">
    <location>
        <position position="787"/>
    </location>
    <ligand>
        <name>ATP</name>
        <dbReference type="ChEBI" id="CHEBI:30616"/>
        <label>2</label>
    </ligand>
</feature>
<dbReference type="InterPro" id="IPR016185">
    <property type="entry name" value="PreATP-grasp_dom_sf"/>
</dbReference>
<evidence type="ECO:0000256" key="13">
    <source>
        <dbReference type="ARBA" id="ARBA00022975"/>
    </source>
</evidence>
<comment type="catalytic activity">
    <reaction evidence="15 20">
        <text>hydrogencarbonate + NH4(+) + 2 ATP = carbamoyl phosphate + 2 ADP + phosphate + 2 H(+)</text>
        <dbReference type="Rhea" id="RHEA:18029"/>
        <dbReference type="ChEBI" id="CHEBI:15378"/>
        <dbReference type="ChEBI" id="CHEBI:17544"/>
        <dbReference type="ChEBI" id="CHEBI:28938"/>
        <dbReference type="ChEBI" id="CHEBI:30616"/>
        <dbReference type="ChEBI" id="CHEBI:43474"/>
        <dbReference type="ChEBI" id="CHEBI:58228"/>
        <dbReference type="ChEBI" id="CHEBI:456216"/>
        <dbReference type="EC" id="6.3.4.16"/>
    </reaction>
</comment>
<feature type="binding site" evidence="20">
    <location>
        <position position="301"/>
    </location>
    <ligand>
        <name>Mg(2+)</name>
        <dbReference type="ChEBI" id="CHEBI:18420"/>
        <label>2</label>
    </ligand>
</feature>
<dbReference type="SUPFAM" id="SSF52440">
    <property type="entry name" value="PreATP-grasp domain"/>
    <property type="match status" value="2"/>
</dbReference>
<evidence type="ECO:0000256" key="1">
    <source>
        <dbReference type="ARBA" id="ARBA00001936"/>
    </source>
</evidence>
<feature type="binding site" evidence="20">
    <location>
        <position position="242"/>
    </location>
    <ligand>
        <name>ATP</name>
        <dbReference type="ChEBI" id="CHEBI:30616"/>
        <label>1</label>
    </ligand>
</feature>
<feature type="binding site" evidence="20">
    <location>
        <position position="301"/>
    </location>
    <ligand>
        <name>Mn(2+)</name>
        <dbReference type="ChEBI" id="CHEBI:29035"/>
        <label>2</label>
    </ligand>
</feature>
<dbReference type="EMBL" id="DQVR01000041">
    <property type="protein sequence ID" value="HIQ23793.1"/>
    <property type="molecule type" value="Genomic_DNA"/>
</dbReference>
<comment type="similarity">
    <text evidence="4 20">Belongs to the CarB family.</text>
</comment>
<evidence type="ECO:0000259" key="21">
    <source>
        <dbReference type="PROSITE" id="PS50206"/>
    </source>
</evidence>
<dbReference type="PROSITE" id="PS00866">
    <property type="entry name" value="CPSASE_1"/>
    <property type="match status" value="1"/>
</dbReference>
<gene>
    <name evidence="20 24" type="primary">carB</name>
    <name evidence="24" type="ORF">EYH50_01940</name>
</gene>
<dbReference type="InterPro" id="IPR036914">
    <property type="entry name" value="MGS-like_dom_sf"/>
</dbReference>
<dbReference type="InterPro" id="IPR005483">
    <property type="entry name" value="CPSase_dom"/>
</dbReference>
<protein>
    <recommendedName>
        <fullName evidence="20">Carbamoyl phosphate synthase large chain</fullName>
        <ecNumber evidence="20">6.3.4.16</ecNumber>
        <ecNumber evidence="20">6.3.5.5</ecNumber>
    </recommendedName>
    <alternativeName>
        <fullName evidence="20">Carbamoyl phosphate synthetase ammonia chain</fullName>
    </alternativeName>
</protein>
<comment type="function">
    <text evidence="18">Small subunit of the glutamine-dependent carbamoyl phosphate synthetase (CPSase). CPSase catalyzes the formation of carbamoyl phosphate from the ammonia moiety of glutamine, carbonate, and phosphate donated by ATP, constituting the first step of the biosynthetic pathway leading to pyrimidine nucleotides. The large subunit (synthetase) binds the substrates ammonia (free or transferred from glutamine from the small subunit), hydrogencarbonate and ATP and carries out an ATP-coupled ligase reaction, activating hydrogencarbonate by forming carboxy phosphate which reacts with ammonia to form carbamoyl phosphate.</text>
</comment>
<keyword evidence="5 20" id="KW-0055">Arginine biosynthesis</keyword>
<evidence type="ECO:0000256" key="18">
    <source>
        <dbReference type="ARBA" id="ARBA00060037"/>
    </source>
</evidence>
<dbReference type="Gene3D" id="1.10.1030.10">
    <property type="entry name" value="Carbamoyl-phosphate synthetase, large subunit oligomerisation domain"/>
    <property type="match status" value="1"/>
</dbReference>
<keyword evidence="7 20" id="KW-0028">Amino-acid biosynthesis</keyword>
<feature type="binding site" evidence="20">
    <location>
        <position position="763"/>
    </location>
    <ligand>
        <name>ATP</name>
        <dbReference type="ChEBI" id="CHEBI:30616"/>
        <label>2</label>
    </ligand>
</feature>
<evidence type="ECO:0000256" key="3">
    <source>
        <dbReference type="ARBA" id="ARBA00005077"/>
    </source>
</evidence>
<keyword evidence="14" id="KW-0464">Manganese</keyword>
<feature type="binding site" evidence="20">
    <location>
        <position position="284"/>
    </location>
    <ligand>
        <name>ATP</name>
        <dbReference type="ChEBI" id="CHEBI:30616"/>
        <label>1</label>
    </ligand>
</feature>
<dbReference type="SMART" id="SM01096">
    <property type="entry name" value="CPSase_L_D3"/>
    <property type="match status" value="1"/>
</dbReference>
<feature type="binding site" evidence="20">
    <location>
        <position position="842"/>
    </location>
    <ligand>
        <name>Mn(2+)</name>
        <dbReference type="ChEBI" id="CHEBI:29035"/>
        <label>3</label>
    </ligand>
</feature>
<dbReference type="GO" id="GO:0006526">
    <property type="term" value="P:L-arginine biosynthetic process"/>
    <property type="evidence" value="ECO:0007669"/>
    <property type="project" value="UniProtKB-UniRule"/>
</dbReference>
<feature type="binding site" evidence="20">
    <location>
        <position position="299"/>
    </location>
    <ligand>
        <name>Mn(2+)</name>
        <dbReference type="ChEBI" id="CHEBI:29035"/>
        <label>2</label>
    </ligand>
</feature>
<dbReference type="NCBIfam" id="NF009455">
    <property type="entry name" value="PRK12815.1"/>
    <property type="match status" value="1"/>
</dbReference>
<dbReference type="FunFam" id="3.30.1490.20:FF:000001">
    <property type="entry name" value="Carbamoyl-phosphate synthase large chain"/>
    <property type="match status" value="1"/>
</dbReference>
<dbReference type="InterPro" id="IPR005480">
    <property type="entry name" value="CPSase_lsu_oligo"/>
</dbReference>
<evidence type="ECO:0000256" key="9">
    <source>
        <dbReference type="ARBA" id="ARBA00022737"/>
    </source>
</evidence>
<feature type="binding site" evidence="20">
    <location>
        <position position="844"/>
    </location>
    <ligand>
        <name>Mn(2+)</name>
        <dbReference type="ChEBI" id="CHEBI:29035"/>
        <label>4</label>
    </ligand>
</feature>
<accession>A0A833EB10</accession>
<dbReference type="HAMAP" id="MF_01210_A">
    <property type="entry name" value="CPSase_L_chain_A"/>
    <property type="match status" value="1"/>
</dbReference>
<feature type="domain" description="MGS-like" evidence="23">
    <location>
        <begin position="944"/>
        <end position="1073"/>
    </location>
</feature>